<gene>
    <name evidence="14" type="ORF">HNQ61_004614</name>
</gene>
<dbReference type="EC" id="2.7.13.3" evidence="2"/>
<evidence type="ECO:0000256" key="5">
    <source>
        <dbReference type="ARBA" id="ARBA00022741"/>
    </source>
</evidence>
<dbReference type="InterPro" id="IPR000014">
    <property type="entry name" value="PAS"/>
</dbReference>
<dbReference type="Gene3D" id="1.10.287.130">
    <property type="match status" value="1"/>
</dbReference>
<feature type="domain" description="PAC" evidence="13">
    <location>
        <begin position="773"/>
        <end position="825"/>
    </location>
</feature>
<dbReference type="Gene3D" id="3.40.50.2300">
    <property type="match status" value="1"/>
</dbReference>
<evidence type="ECO:0000313" key="14">
    <source>
        <dbReference type="EMBL" id="MBB6072948.1"/>
    </source>
</evidence>
<dbReference type="Pfam" id="PF08447">
    <property type="entry name" value="PAS_3"/>
    <property type="match status" value="1"/>
</dbReference>
<dbReference type="PROSITE" id="PS50113">
    <property type="entry name" value="PAC"/>
    <property type="match status" value="4"/>
</dbReference>
<evidence type="ECO:0000256" key="8">
    <source>
        <dbReference type="ARBA" id="ARBA00023012"/>
    </source>
</evidence>
<dbReference type="InterPro" id="IPR001610">
    <property type="entry name" value="PAC"/>
</dbReference>
<dbReference type="Pfam" id="PF00989">
    <property type="entry name" value="PAS"/>
    <property type="match status" value="1"/>
</dbReference>
<dbReference type="PROSITE" id="PS50112">
    <property type="entry name" value="PAS"/>
    <property type="match status" value="3"/>
</dbReference>
<feature type="domain" description="PAS" evidence="12">
    <location>
        <begin position="319"/>
        <end position="370"/>
    </location>
</feature>
<evidence type="ECO:0000256" key="6">
    <source>
        <dbReference type="ARBA" id="ARBA00022777"/>
    </source>
</evidence>
<sequence length="1203" mass="132717">MTNLMLAPEDRGARLEELVRHFAALQAEIEELSGGELDALVPASSGAFLLPAAHHALLRQEQEFRALVEQSPDPISRFGPDGRVVYANPAMETLLVCPAERLLGGTLRDADTPWTGLDAWQEAVERAAHGEQPAEEEFMLRSQGGAVRAYACRLHPEFRADGGLDSVLVIARETTARRSAEDEVRESRSFLQASIDALSAHLAVVDPHGTIVAVNAAWRRFAEAGASDCTGLGDNYMEICARVRGEDGVTAARSAEGIRAVLSGAEDFFSLEYPCDGPDGRLWFKMRVTPLLTGGQRHAVVAHEDATAEHVAHALAEAERDRAVRILESVTDAFYTLDAEWRFQYLNPQTEPLLKRSRAELVGRSVWDEFPGTVGSVFEHEFHAVVATGEPRTFETYFPPLDAWFEVNAYPSGEGIAVYFRDVTRRRLRDQEAALFTERLAEERSLLNAVLQQLPVGVIIAEAPSGRLILGNKKVDEIWRHGFMSSRSSDEYGEWEGYHLDGRRVRADEWPLARALRTGRVVVDEMYEVVRADGMRGTARLSAAPVLDARGEIIAGVVIAADVTDETAAARALQASEERYRLLFRATNDVIWDWDIATGRLVWNESLTAVLRHPLGAHTESLVWWKQHIHPEDRERVEARLAVVISGPDLTWSDEYRFLRADGGYVRILDRAYLLRDEDGRAVRMIGSMLDLSERERVEDAVRLQALLLDTVQQAVIATDLDDVITSWNPYAEQLYGWRAEEVLGLTRREVFGETIVQADAESATALNRGESWSGELTITRRDGRRLTVVSMRSPVLDSAGRTIGVVGVSTDLTEQRSLEEQLRQSQKMEAVGMLAGGVAHDFNNVLTVIGGNVSLLLDDTAPDDPRRQDLGQIAEAAERAAGLTRQLLAFSRRQILKPQSLEVSSLVSGMIPMLKRLLGEDVDLHFQTTGQVGNVEADPGQLEQVLMNLAVNARDAIPAGGRISIETAEVEFDGSQRAWDGSRIPAGCYAMLAVSDTGSGMTQDVMSRVFEPFFTTKEVGRGTGLGLSTVYGIVRQSGGYVWVYSEVGVGSVFKIYLPTVARPVTSRAVADRPVAGGDETILLVEDEDAVRMVARRSLTRFGYTVVECRDGVEAIETAEREGDRIQLVLMDVVMPNMSGQAAATRLEEVLTGVPVIFMSGYTDDEVLRRGVLTSEALFLQKPFTPWALLEMVRTTLDKRAAK</sequence>
<dbReference type="NCBIfam" id="TIGR00229">
    <property type="entry name" value="sensory_box"/>
    <property type="match status" value="3"/>
</dbReference>
<evidence type="ECO:0000313" key="15">
    <source>
        <dbReference type="Proteomes" id="UP000582837"/>
    </source>
</evidence>
<proteinExistence type="predicted"/>
<dbReference type="SMART" id="SM00388">
    <property type="entry name" value="HisKA"/>
    <property type="match status" value="1"/>
</dbReference>
<dbReference type="PROSITE" id="PS50109">
    <property type="entry name" value="HIS_KIN"/>
    <property type="match status" value="1"/>
</dbReference>
<dbReference type="InterPro" id="IPR036890">
    <property type="entry name" value="HATPase_C_sf"/>
</dbReference>
<dbReference type="Gene3D" id="3.30.450.20">
    <property type="entry name" value="PAS domain"/>
    <property type="match status" value="6"/>
</dbReference>
<feature type="domain" description="PAS" evidence="12">
    <location>
        <begin position="708"/>
        <end position="745"/>
    </location>
</feature>
<keyword evidence="7" id="KW-0067">ATP-binding</keyword>
<dbReference type="Pfam" id="PF02518">
    <property type="entry name" value="HATPase_c"/>
    <property type="match status" value="1"/>
</dbReference>
<evidence type="ECO:0000259" key="13">
    <source>
        <dbReference type="PROSITE" id="PS50113"/>
    </source>
</evidence>
<dbReference type="SMART" id="SM00091">
    <property type="entry name" value="PAS"/>
    <property type="match status" value="5"/>
</dbReference>
<dbReference type="InterPro" id="IPR003594">
    <property type="entry name" value="HATPase_dom"/>
</dbReference>
<feature type="domain" description="Histidine kinase" evidence="10">
    <location>
        <begin position="838"/>
        <end position="1062"/>
    </location>
</feature>
<dbReference type="InterPro" id="IPR003661">
    <property type="entry name" value="HisK_dim/P_dom"/>
</dbReference>
<protein>
    <recommendedName>
        <fullName evidence="2">histidine kinase</fullName>
        <ecNumber evidence="2">2.7.13.3</ecNumber>
    </recommendedName>
</protein>
<dbReference type="InterPro" id="IPR001789">
    <property type="entry name" value="Sig_transdc_resp-reg_receiver"/>
</dbReference>
<dbReference type="SUPFAM" id="SSF55785">
    <property type="entry name" value="PYP-like sensor domain (PAS domain)"/>
    <property type="match status" value="6"/>
</dbReference>
<comment type="catalytic activity">
    <reaction evidence="1">
        <text>ATP + protein L-histidine = ADP + protein N-phospho-L-histidine.</text>
        <dbReference type="EC" id="2.7.13.3"/>
    </reaction>
</comment>
<keyword evidence="5" id="KW-0547">Nucleotide-binding</keyword>
<dbReference type="CDD" id="cd00130">
    <property type="entry name" value="PAS"/>
    <property type="match status" value="4"/>
</dbReference>
<dbReference type="SMART" id="SM00387">
    <property type="entry name" value="HATPase_c"/>
    <property type="match status" value="1"/>
</dbReference>
<dbReference type="Proteomes" id="UP000582837">
    <property type="component" value="Unassembled WGS sequence"/>
</dbReference>
<dbReference type="RefSeq" id="WP_170037144.1">
    <property type="nucleotide sequence ID" value="NZ_JABDTL010000002.1"/>
</dbReference>
<dbReference type="InterPro" id="IPR005467">
    <property type="entry name" value="His_kinase_dom"/>
</dbReference>
<dbReference type="CDD" id="cd00082">
    <property type="entry name" value="HisKA"/>
    <property type="match status" value="1"/>
</dbReference>
<keyword evidence="8" id="KW-0902">Two-component regulatory system</keyword>
<evidence type="ECO:0000259" key="12">
    <source>
        <dbReference type="PROSITE" id="PS50112"/>
    </source>
</evidence>
<dbReference type="InterPro" id="IPR013655">
    <property type="entry name" value="PAS_fold_3"/>
</dbReference>
<dbReference type="GO" id="GO:0000155">
    <property type="term" value="F:phosphorelay sensor kinase activity"/>
    <property type="evidence" value="ECO:0007669"/>
    <property type="project" value="InterPro"/>
</dbReference>
<dbReference type="InterPro" id="IPR000700">
    <property type="entry name" value="PAS-assoc_C"/>
</dbReference>
<dbReference type="EMBL" id="JACHIA010000019">
    <property type="protein sequence ID" value="MBB6072948.1"/>
    <property type="molecule type" value="Genomic_DNA"/>
</dbReference>
<dbReference type="PANTHER" id="PTHR43065:SF46">
    <property type="entry name" value="C4-DICARBOXYLATE TRANSPORT SENSOR PROTEIN DCTB"/>
    <property type="match status" value="1"/>
</dbReference>
<dbReference type="InterPro" id="IPR011006">
    <property type="entry name" value="CheY-like_superfamily"/>
</dbReference>
<feature type="modified residue" description="4-aspartylphosphate" evidence="9">
    <location>
        <position position="1132"/>
    </location>
</feature>
<keyword evidence="4" id="KW-0808">Transferase</keyword>
<dbReference type="Gene3D" id="3.30.565.10">
    <property type="entry name" value="Histidine kinase-like ATPase, C-terminal domain"/>
    <property type="match status" value="1"/>
</dbReference>
<evidence type="ECO:0000256" key="2">
    <source>
        <dbReference type="ARBA" id="ARBA00012438"/>
    </source>
</evidence>
<dbReference type="SUPFAM" id="SSF52172">
    <property type="entry name" value="CheY-like"/>
    <property type="match status" value="1"/>
</dbReference>
<evidence type="ECO:0000256" key="1">
    <source>
        <dbReference type="ARBA" id="ARBA00000085"/>
    </source>
</evidence>
<dbReference type="Pfam" id="PF00512">
    <property type="entry name" value="HisKA"/>
    <property type="match status" value="1"/>
</dbReference>
<dbReference type="SUPFAM" id="SSF55874">
    <property type="entry name" value="ATPase domain of HSP90 chaperone/DNA topoisomerase II/histidine kinase"/>
    <property type="match status" value="1"/>
</dbReference>
<dbReference type="AlphaFoldDB" id="A0A841H4P9"/>
<feature type="domain" description="Response regulatory" evidence="11">
    <location>
        <begin position="1081"/>
        <end position="1197"/>
    </location>
</feature>
<dbReference type="PROSITE" id="PS50110">
    <property type="entry name" value="RESPONSE_REGULATORY"/>
    <property type="match status" value="1"/>
</dbReference>
<feature type="domain" description="PAC" evidence="13">
    <location>
        <begin position="523"/>
        <end position="575"/>
    </location>
</feature>
<dbReference type="InterPro" id="IPR035965">
    <property type="entry name" value="PAS-like_dom_sf"/>
</dbReference>
<name>A0A841H4P9_9BACT</name>
<evidence type="ECO:0000259" key="11">
    <source>
        <dbReference type="PROSITE" id="PS50110"/>
    </source>
</evidence>
<feature type="domain" description="PAS" evidence="12">
    <location>
        <begin position="60"/>
        <end position="104"/>
    </location>
</feature>
<comment type="caution">
    <text evidence="14">The sequence shown here is derived from an EMBL/GenBank/DDBJ whole genome shotgun (WGS) entry which is preliminary data.</text>
</comment>
<reference evidence="14 15" key="1">
    <citation type="submission" date="2020-08" db="EMBL/GenBank/DDBJ databases">
        <title>Genomic Encyclopedia of Type Strains, Phase IV (KMG-IV): sequencing the most valuable type-strain genomes for metagenomic binning, comparative biology and taxonomic classification.</title>
        <authorList>
            <person name="Goeker M."/>
        </authorList>
    </citation>
    <scope>NUCLEOTIDE SEQUENCE [LARGE SCALE GENOMIC DNA]</scope>
    <source>
        <strain evidence="14 15">DSM 29007</strain>
    </source>
</reference>
<feature type="domain" description="PAC" evidence="13">
    <location>
        <begin position="652"/>
        <end position="704"/>
    </location>
</feature>
<feature type="domain" description="PAC" evidence="13">
    <location>
        <begin position="134"/>
        <end position="186"/>
    </location>
</feature>
<dbReference type="PRINTS" id="PR00344">
    <property type="entry name" value="BCTRLSENSOR"/>
</dbReference>
<dbReference type="PANTHER" id="PTHR43065">
    <property type="entry name" value="SENSOR HISTIDINE KINASE"/>
    <property type="match status" value="1"/>
</dbReference>
<dbReference type="InterPro" id="IPR036097">
    <property type="entry name" value="HisK_dim/P_sf"/>
</dbReference>
<dbReference type="InterPro" id="IPR013767">
    <property type="entry name" value="PAS_fold"/>
</dbReference>
<evidence type="ECO:0000256" key="3">
    <source>
        <dbReference type="ARBA" id="ARBA00022553"/>
    </source>
</evidence>
<dbReference type="SUPFAM" id="SSF47384">
    <property type="entry name" value="Homodimeric domain of signal transducing histidine kinase"/>
    <property type="match status" value="1"/>
</dbReference>
<dbReference type="InterPro" id="IPR013656">
    <property type="entry name" value="PAS_4"/>
</dbReference>
<keyword evidence="3 9" id="KW-0597">Phosphoprotein</keyword>
<evidence type="ECO:0000256" key="9">
    <source>
        <dbReference type="PROSITE-ProRule" id="PRU00169"/>
    </source>
</evidence>
<dbReference type="SMART" id="SM00448">
    <property type="entry name" value="REC"/>
    <property type="match status" value="1"/>
</dbReference>
<dbReference type="GO" id="GO:0006355">
    <property type="term" value="P:regulation of DNA-templated transcription"/>
    <property type="evidence" value="ECO:0007669"/>
    <property type="project" value="InterPro"/>
</dbReference>
<dbReference type="GO" id="GO:0005524">
    <property type="term" value="F:ATP binding"/>
    <property type="evidence" value="ECO:0007669"/>
    <property type="project" value="UniProtKB-KW"/>
</dbReference>
<evidence type="ECO:0000256" key="7">
    <source>
        <dbReference type="ARBA" id="ARBA00022840"/>
    </source>
</evidence>
<accession>A0A841H4P9</accession>
<dbReference type="Pfam" id="PF08448">
    <property type="entry name" value="PAS_4"/>
    <property type="match status" value="3"/>
</dbReference>
<keyword evidence="15" id="KW-1185">Reference proteome</keyword>
<dbReference type="Pfam" id="PF00072">
    <property type="entry name" value="Response_reg"/>
    <property type="match status" value="1"/>
</dbReference>
<organism evidence="14 15">
    <name type="scientific">Longimicrobium terrae</name>
    <dbReference type="NCBI Taxonomy" id="1639882"/>
    <lineage>
        <taxon>Bacteria</taxon>
        <taxon>Pseudomonadati</taxon>
        <taxon>Gemmatimonadota</taxon>
        <taxon>Longimicrobiia</taxon>
        <taxon>Longimicrobiales</taxon>
        <taxon>Longimicrobiaceae</taxon>
        <taxon>Longimicrobium</taxon>
    </lineage>
</organism>
<dbReference type="SMART" id="SM00086">
    <property type="entry name" value="PAC"/>
    <property type="match status" value="5"/>
</dbReference>
<keyword evidence="6" id="KW-0418">Kinase</keyword>
<dbReference type="InterPro" id="IPR004358">
    <property type="entry name" value="Sig_transdc_His_kin-like_C"/>
</dbReference>
<evidence type="ECO:0000259" key="10">
    <source>
        <dbReference type="PROSITE" id="PS50109"/>
    </source>
</evidence>
<evidence type="ECO:0000256" key="4">
    <source>
        <dbReference type="ARBA" id="ARBA00022679"/>
    </source>
</evidence>